<reference evidence="2" key="2">
    <citation type="submission" date="2024-07" db="EMBL/GenBank/DDBJ databases">
        <authorList>
            <person name="Pedersen J.S."/>
            <person name="Mulbjerg M.R."/>
            <person name="Carstens A.B."/>
            <person name="Hansen L.H."/>
        </authorList>
    </citation>
    <scope>NUCLEOTIDE SEQUENCE</scope>
</reference>
<dbReference type="PANTHER" id="PTHR47396:SF1">
    <property type="entry name" value="ATP-DEPENDENT HELICASE IRC3-RELATED"/>
    <property type="match status" value="1"/>
</dbReference>
<name>A0AB39ABY7_9CAUD</name>
<dbReference type="Pfam" id="PF00271">
    <property type="entry name" value="Helicase_C"/>
    <property type="match status" value="1"/>
</dbReference>
<evidence type="ECO:0000313" key="2">
    <source>
        <dbReference type="EMBL" id="XDF89677.1"/>
    </source>
</evidence>
<proteinExistence type="predicted"/>
<gene>
    <name evidence="2" type="ORF">KGKXNULN_CDS0041</name>
</gene>
<reference evidence="2" key="1">
    <citation type="journal article" date="2024" name="Virus Res.">
        <title>A novel genus of Pectobacterium bacteriophages display broad host range by targeting several species of Danish soft rot isolates.</title>
        <authorList>
            <person name="Pedersen J.S."/>
            <person name="Carstens A.B."/>
            <person name="Rothgard M.M."/>
            <person name="Roy C."/>
            <person name="Viry A."/>
            <person name="Papudeshi B."/>
            <person name="Kot W."/>
            <person name="Hille F."/>
            <person name="Franz C.M.A.P."/>
            <person name="Edwards R."/>
            <person name="Hansen L.H."/>
        </authorList>
    </citation>
    <scope>NUCLEOTIDE SEQUENCE</scope>
</reference>
<accession>A0AB39ABY7</accession>
<dbReference type="EMBL" id="PQ008973">
    <property type="protein sequence ID" value="XDF89677.1"/>
    <property type="molecule type" value="Genomic_DNA"/>
</dbReference>
<protein>
    <recommendedName>
        <fullName evidence="1">Helicase C-terminal domain-containing protein</fullName>
    </recommendedName>
</protein>
<organism evidence="2">
    <name type="scientific">Pectobacterium phage Pappous</name>
    <dbReference type="NCBI Taxonomy" id="3158140"/>
    <lineage>
        <taxon>Viruses</taxon>
        <taxon>Duplodnaviria</taxon>
        <taxon>Heunggongvirae</taxon>
        <taxon>Uroviricota</taxon>
        <taxon>Caudoviricetes</taxon>
    </lineage>
</organism>
<dbReference type="InterPro" id="IPR027417">
    <property type="entry name" value="P-loop_NTPase"/>
</dbReference>
<dbReference type="InterPro" id="IPR050742">
    <property type="entry name" value="Helicase_Restrict-Modif_Enz"/>
</dbReference>
<sequence>MIVKNIKEQIAETDIEGMRKSLGQMPYDPYPYQYATHRVTSEEVRKYTHPFIIKASVSAGKTILISMFAKRCMQLHETMTKGDITAPGFPCLILSRQAEIVSQDAKEMIDFGVPNSIFCAGLNKKSTYYPVIVGSEGTVVNALEKKLADFVPRALLIDECQHVSVDDIVDSQETGKRPHPLTGKTVPPENTLEHMRESGRKSYTLIIRELQRRCREKYGRELIIIGYTGTDFRGVEPIINTNLNTPGFWRKAVVDISTEYLVEFGSVVPTNFGIIDDDIRYDLSEFHSDGNIGAGDYSDADMIRMQKKILSQGTTTQKIMLDVVEKTKNRNGVLVTCAGRKHCQEAASALPDGISYGIVTQDTSARDRKQLLEDSFMGKVKFIFQVGCLTTGINCPPWDTIVILRRIGSLTLLEQLIGRGMRKLKPLHEKLGIYKIDNMVLDYAGAMDDLADLYFNPFLEQYQYVKDTDKGMIKECPACGTMNGEHARRCRKVDENGNRCEYFWTARICEDVTNDRGELVASGCGTENDIVARFCRNCGIQLIDPNKNLGGKAYTVDDFVNVVGFNIEPTRCGNGITFRYDLEREGMDPFRAYEIFWPLSDNAGARAHWKFSGVDKHVMNSTRKREISRLKNIGQIMAVSGEFMRPKKVTHRIINDGKKHVISRKVFIDESDI</sequence>
<dbReference type="Gene3D" id="3.40.50.300">
    <property type="entry name" value="P-loop containing nucleotide triphosphate hydrolases"/>
    <property type="match status" value="2"/>
</dbReference>
<feature type="domain" description="Helicase C-terminal" evidence="1">
    <location>
        <begin position="320"/>
        <end position="422"/>
    </location>
</feature>
<dbReference type="InterPro" id="IPR001650">
    <property type="entry name" value="Helicase_C-like"/>
</dbReference>
<dbReference type="SUPFAM" id="SSF52540">
    <property type="entry name" value="P-loop containing nucleoside triphosphate hydrolases"/>
    <property type="match status" value="1"/>
</dbReference>
<dbReference type="PANTHER" id="PTHR47396">
    <property type="entry name" value="TYPE I RESTRICTION ENZYME ECOKI R PROTEIN"/>
    <property type="match status" value="1"/>
</dbReference>
<evidence type="ECO:0000259" key="1">
    <source>
        <dbReference type="Pfam" id="PF00271"/>
    </source>
</evidence>